<evidence type="ECO:0000313" key="1">
    <source>
        <dbReference type="EMBL" id="GGX32077.1"/>
    </source>
</evidence>
<dbReference type="Proteomes" id="UP000601108">
    <property type="component" value="Unassembled WGS sequence"/>
</dbReference>
<comment type="caution">
    <text evidence="1">The sequence shown here is derived from an EMBL/GenBank/DDBJ whole genome shotgun (WGS) entry which is preliminary data.</text>
</comment>
<name>A0A918JYP6_9FLAO</name>
<keyword evidence="2" id="KW-1185">Reference proteome</keyword>
<dbReference type="NCBIfam" id="TIGR01200">
    <property type="entry name" value="GLPGLI"/>
    <property type="match status" value="1"/>
</dbReference>
<reference evidence="1 2" key="1">
    <citation type="journal article" date="2014" name="Int. J. Syst. Evol. Microbiol.">
        <title>Complete genome sequence of Corynebacterium casei LMG S-19264T (=DSM 44701T), isolated from a smear-ripened cheese.</title>
        <authorList>
            <consortium name="US DOE Joint Genome Institute (JGI-PGF)"/>
            <person name="Walter F."/>
            <person name="Albersmeier A."/>
            <person name="Kalinowski J."/>
            <person name="Ruckert C."/>
        </authorList>
    </citation>
    <scope>NUCLEOTIDE SEQUENCE [LARGE SCALE GENOMIC DNA]</scope>
    <source>
        <strain evidence="1 2">KCTC 12285</strain>
    </source>
</reference>
<protein>
    <submittedName>
        <fullName evidence="1">GLPGLI family protein</fullName>
    </submittedName>
</protein>
<evidence type="ECO:0000313" key="2">
    <source>
        <dbReference type="Proteomes" id="UP000601108"/>
    </source>
</evidence>
<dbReference type="InterPro" id="IPR005901">
    <property type="entry name" value="GLPGLI"/>
</dbReference>
<dbReference type="RefSeq" id="WP_051316800.1">
    <property type="nucleotide sequence ID" value="NZ_BMWS01000033.1"/>
</dbReference>
<dbReference type="EMBL" id="BMWS01000033">
    <property type="protein sequence ID" value="GGX32077.1"/>
    <property type="molecule type" value="Genomic_DNA"/>
</dbReference>
<proteinExistence type="predicted"/>
<dbReference type="Pfam" id="PF09697">
    <property type="entry name" value="Porph_ging"/>
    <property type="match status" value="1"/>
</dbReference>
<gene>
    <name evidence="1" type="ORF">GCM10007384_36250</name>
</gene>
<organism evidence="1 2">
    <name type="scientific">Aquimarina muelleri</name>
    <dbReference type="NCBI Taxonomy" id="279356"/>
    <lineage>
        <taxon>Bacteria</taxon>
        <taxon>Pseudomonadati</taxon>
        <taxon>Bacteroidota</taxon>
        <taxon>Flavobacteriia</taxon>
        <taxon>Flavobacteriales</taxon>
        <taxon>Flavobacteriaceae</taxon>
        <taxon>Aquimarina</taxon>
    </lineage>
</organism>
<dbReference type="AlphaFoldDB" id="A0A918JYP6"/>
<accession>A0A918JYP6</accession>
<sequence length="251" mass="29208">MNIKVLIYIIFFVTYFSSYGQNQGIIHYKAEVVYKMSEDPEMSENFKRNPKFFKNVLEIEQNVSFLLKDTRFILQFKNEESSFEMEPTVAHEKNKFSGAVAMYTDSDGVFYNNIITKESIKQTRVFGKTFLVTLDPLEWETHNESKKISKYTCYKATANQKIELNDGKKKTFVITAWYTPEIPVSFGPKNYVGLPGLIMESDMNGVIRFMASELNVNPKKEVIIQKTTKGKPITEKELREKDKKAMENFRN</sequence>